<dbReference type="InterPro" id="IPR013154">
    <property type="entry name" value="ADH-like_N"/>
</dbReference>
<accession>A0A9Q9B1S6</accession>
<dbReference type="Proteomes" id="UP001056384">
    <property type="component" value="Chromosome 8"/>
</dbReference>
<gene>
    <name evidence="10" type="ORF">Slin15195_G091760</name>
</gene>
<dbReference type="Gene3D" id="3.40.50.720">
    <property type="entry name" value="NAD(P)-binding Rossmann-like Domain"/>
    <property type="match status" value="1"/>
</dbReference>
<protein>
    <recommendedName>
        <fullName evidence="3">alcohol dehydrogenase</fullName>
        <ecNumber evidence="3">1.1.1.1</ecNumber>
    </recommendedName>
</protein>
<keyword evidence="4" id="KW-0479">Metal-binding</keyword>
<evidence type="ECO:0000313" key="10">
    <source>
        <dbReference type="EMBL" id="USW55857.1"/>
    </source>
</evidence>
<dbReference type="PANTHER" id="PTHR42940:SF3">
    <property type="entry name" value="ALCOHOL DEHYDROGENASE 1-RELATED"/>
    <property type="match status" value="1"/>
</dbReference>
<dbReference type="InterPro" id="IPR011032">
    <property type="entry name" value="GroES-like_sf"/>
</dbReference>
<dbReference type="SUPFAM" id="SSF51735">
    <property type="entry name" value="NAD(P)-binding Rossmann-fold domains"/>
    <property type="match status" value="1"/>
</dbReference>
<dbReference type="EC" id="1.1.1.1" evidence="3"/>
<evidence type="ECO:0000259" key="9">
    <source>
        <dbReference type="SMART" id="SM00829"/>
    </source>
</evidence>
<evidence type="ECO:0000256" key="8">
    <source>
        <dbReference type="SAM" id="MobiDB-lite"/>
    </source>
</evidence>
<organism evidence="10 11">
    <name type="scientific">Septoria linicola</name>
    <dbReference type="NCBI Taxonomy" id="215465"/>
    <lineage>
        <taxon>Eukaryota</taxon>
        <taxon>Fungi</taxon>
        <taxon>Dikarya</taxon>
        <taxon>Ascomycota</taxon>
        <taxon>Pezizomycotina</taxon>
        <taxon>Dothideomycetes</taxon>
        <taxon>Dothideomycetidae</taxon>
        <taxon>Mycosphaerellales</taxon>
        <taxon>Mycosphaerellaceae</taxon>
        <taxon>Septoria</taxon>
    </lineage>
</organism>
<dbReference type="SMART" id="SM00829">
    <property type="entry name" value="PKS_ER"/>
    <property type="match status" value="1"/>
</dbReference>
<evidence type="ECO:0000256" key="3">
    <source>
        <dbReference type="ARBA" id="ARBA00013190"/>
    </source>
</evidence>
<dbReference type="GO" id="GO:0046872">
    <property type="term" value="F:metal ion binding"/>
    <property type="evidence" value="ECO:0007669"/>
    <property type="project" value="UniProtKB-KW"/>
</dbReference>
<dbReference type="PANTHER" id="PTHR42940">
    <property type="entry name" value="ALCOHOL DEHYDROGENASE 1-RELATED"/>
    <property type="match status" value="1"/>
</dbReference>
<dbReference type="InterPro" id="IPR013149">
    <property type="entry name" value="ADH-like_C"/>
</dbReference>
<reference evidence="10" key="1">
    <citation type="submission" date="2022-06" db="EMBL/GenBank/DDBJ databases">
        <title>Complete genome sequences of two strains of the flax pathogen Septoria linicola.</title>
        <authorList>
            <person name="Lapalu N."/>
            <person name="Simon A."/>
            <person name="Demenou B."/>
            <person name="Paumier D."/>
            <person name="Guillot M.-P."/>
            <person name="Gout L."/>
            <person name="Valade R."/>
        </authorList>
    </citation>
    <scope>NUCLEOTIDE SEQUENCE</scope>
    <source>
        <strain evidence="10">SE15195</strain>
    </source>
</reference>
<comment type="cofactor">
    <cofactor evidence="1">
        <name>Zn(2+)</name>
        <dbReference type="ChEBI" id="CHEBI:29105"/>
    </cofactor>
</comment>
<dbReference type="CDD" id="cd08297">
    <property type="entry name" value="CAD3"/>
    <property type="match status" value="1"/>
</dbReference>
<dbReference type="InterPro" id="IPR020843">
    <property type="entry name" value="ER"/>
</dbReference>
<evidence type="ECO:0000256" key="5">
    <source>
        <dbReference type="ARBA" id="ARBA00022833"/>
    </source>
</evidence>
<evidence type="ECO:0000313" key="11">
    <source>
        <dbReference type="Proteomes" id="UP001056384"/>
    </source>
</evidence>
<dbReference type="Pfam" id="PF00107">
    <property type="entry name" value="ADH_zinc_N"/>
    <property type="match status" value="1"/>
</dbReference>
<dbReference type="FunFam" id="3.40.50.720:FF:000039">
    <property type="entry name" value="Alcohol dehydrogenase AdhP"/>
    <property type="match status" value="1"/>
</dbReference>
<comment type="similarity">
    <text evidence="2">Belongs to the zinc-containing alcohol dehydrogenase family.</text>
</comment>
<dbReference type="Pfam" id="PF08240">
    <property type="entry name" value="ADH_N"/>
    <property type="match status" value="1"/>
</dbReference>
<dbReference type="AlphaFoldDB" id="A0A9Q9B1S6"/>
<keyword evidence="5" id="KW-0862">Zinc</keyword>
<dbReference type="EMBL" id="CP099425">
    <property type="protein sequence ID" value="USW55857.1"/>
    <property type="molecule type" value="Genomic_DNA"/>
</dbReference>
<keyword evidence="6" id="KW-0560">Oxidoreductase</keyword>
<evidence type="ECO:0000256" key="6">
    <source>
        <dbReference type="ARBA" id="ARBA00023002"/>
    </source>
</evidence>
<feature type="compositionally biased region" description="Polar residues" evidence="8">
    <location>
        <begin position="25"/>
        <end position="37"/>
    </location>
</feature>
<dbReference type="GO" id="GO:0005737">
    <property type="term" value="C:cytoplasm"/>
    <property type="evidence" value="ECO:0007669"/>
    <property type="project" value="TreeGrafter"/>
</dbReference>
<keyword evidence="7" id="KW-0520">NAD</keyword>
<evidence type="ECO:0000256" key="1">
    <source>
        <dbReference type="ARBA" id="ARBA00001947"/>
    </source>
</evidence>
<dbReference type="GO" id="GO:0004022">
    <property type="term" value="F:alcohol dehydrogenase (NAD+) activity"/>
    <property type="evidence" value="ECO:0007669"/>
    <property type="project" value="UniProtKB-EC"/>
</dbReference>
<feature type="domain" description="Enoyl reductase (ER)" evidence="9">
    <location>
        <begin position="60"/>
        <end position="400"/>
    </location>
</feature>
<dbReference type="Gene3D" id="3.90.180.10">
    <property type="entry name" value="Medium-chain alcohol dehydrogenases, catalytic domain"/>
    <property type="match status" value="1"/>
</dbReference>
<feature type="region of interest" description="Disordered" evidence="8">
    <location>
        <begin position="1"/>
        <end position="75"/>
    </location>
</feature>
<dbReference type="SUPFAM" id="SSF50129">
    <property type="entry name" value="GroES-like"/>
    <property type="match status" value="1"/>
</dbReference>
<dbReference type="InterPro" id="IPR036291">
    <property type="entry name" value="NAD(P)-bd_dom_sf"/>
</dbReference>
<evidence type="ECO:0000256" key="2">
    <source>
        <dbReference type="ARBA" id="ARBA00008072"/>
    </source>
</evidence>
<proteinExistence type="inferred from homology"/>
<name>A0A9Q9B1S6_9PEZI</name>
<evidence type="ECO:0000256" key="4">
    <source>
        <dbReference type="ARBA" id="ARBA00022723"/>
    </source>
</evidence>
<keyword evidence="11" id="KW-1185">Reference proteome</keyword>
<sequence length="404" mass="42439">MSHHRQHSDGLWTVPHRDPFGENGVPQTNGSAMNGSTAAAPAPISNLPKEQRAAVRSGTGHDATAPVKTIPVSQQPGPGQILVKINWTGLCASDKSLLHDEWTAFGVGMMDQTLGIAGHEGAGEVVAVHPDVENLWKVGDRAGVKWVVSICRTCEFCTNGHDELHCKTQLNSGFSAPGTFQEYCLTDGRYATRIPDGVKDEEAGPIMCGGVTAYTACKRSAVRPGQWVVIIGAGGGLGHFAVQYAKALGMRVIAIDGGEEKGKLCRDLGAEVYFDFTKGQNLAEEVEKVTTYGAHGAIVIAASRAGYALGPSVLRVGGTMVAVGLPTEADVVAGAPPIALALKRLNIVGSVTGTLKDVEEALDFCARDLVHPILTKGTLNDVDKFCKLMVDGKLPGRAVLKVSA</sequence>
<evidence type="ECO:0000256" key="7">
    <source>
        <dbReference type="ARBA" id="ARBA00023027"/>
    </source>
</evidence>